<dbReference type="Gene3D" id="3.40.50.150">
    <property type="entry name" value="Vaccinia Virus protein VP39"/>
    <property type="match status" value="1"/>
</dbReference>
<keyword evidence="3" id="KW-1185">Reference proteome</keyword>
<dbReference type="Pfam" id="PF13708">
    <property type="entry name" value="DUF4942"/>
    <property type="match status" value="1"/>
</dbReference>
<reference evidence="2 3" key="1">
    <citation type="submission" date="2017-02" db="EMBL/GenBank/DDBJ databases">
        <title>Whole genome sequencing of Rhodanobacter lindaniclasticus DSM 17932.</title>
        <authorList>
            <person name="Kumar S."/>
            <person name="Patil P."/>
            <person name="Patil P.B."/>
        </authorList>
    </citation>
    <scope>NUCLEOTIDE SEQUENCE [LARGE SCALE GENOMIC DNA]</scope>
    <source>
        <strain evidence="2 3">DSM 17932</strain>
    </source>
</reference>
<evidence type="ECO:0000313" key="3">
    <source>
        <dbReference type="Proteomes" id="UP000306317"/>
    </source>
</evidence>
<dbReference type="EMBL" id="MWIO01000045">
    <property type="protein sequence ID" value="THD06140.1"/>
    <property type="molecule type" value="Genomic_DNA"/>
</dbReference>
<dbReference type="PRINTS" id="PR00507">
    <property type="entry name" value="N12N6MTFRASE"/>
</dbReference>
<organism evidence="2 3">
    <name type="scientific">Rhodanobacter lindaniclasticus</name>
    <dbReference type="NCBI Taxonomy" id="75310"/>
    <lineage>
        <taxon>Bacteria</taxon>
        <taxon>Pseudomonadati</taxon>
        <taxon>Pseudomonadota</taxon>
        <taxon>Gammaproteobacteria</taxon>
        <taxon>Lysobacterales</taxon>
        <taxon>Rhodanobacteraceae</taxon>
        <taxon>Rhodanobacter</taxon>
    </lineage>
</organism>
<evidence type="ECO:0000259" key="1">
    <source>
        <dbReference type="Pfam" id="PF13708"/>
    </source>
</evidence>
<dbReference type="AlphaFoldDB" id="A0A4S3KCK9"/>
<sequence>MNAMLKESHAGELVEADEFFAPTPYGLIDGLFGQYHAMRARVEHLSALMDDENGMALGYFKTGNANDDHRFPDASRLFLVGPALKALDADFWQRTLSLTDVYDCMPAKRREEWNESIRKLTTPEFTEDNVAATMEALMTARGKFLAERVDGIFQGLSRTHVTNSPAGFSKRMIIDYVFSYYQSFGTPKAELINDLRRVIAKFMGRDEPGRDASRRMLETCRADHGVWHSLDGGALRIRCYLKGTAHLEVHEDMAWRLNAILHTLYPRAIPSSFRTQPKKKAKTFTMMGRPLPFAVLKILDDMRIKGCAATFGYAQTDQASGKEVARVLQSIGGVRTDNGWSFDYDPTDVIREIRLSGCVPDKVSHQYYPTPENVARTAVDMLDAGELGDCTFLEPSAGQGAIASLLPPDFTQCVEISGLHCTILEAKGYKVAQGDFLEWAEKARGESRLFDRVCMNPPYSEGRYLAHLQAAASLLAPGGRVVCILPASQRGKDLIPGLAYEWSEVFANQFDGTSIDVAIYAGSKA</sequence>
<dbReference type="RefSeq" id="WP_136259385.1">
    <property type="nucleotide sequence ID" value="NZ_MWIO01000045.1"/>
</dbReference>
<name>A0A4S3KCK9_9GAMM</name>
<feature type="domain" description="DUF4942" evidence="1">
    <location>
        <begin position="85"/>
        <end position="266"/>
    </location>
</feature>
<protein>
    <recommendedName>
        <fullName evidence="1">DUF4942 domain-containing protein</fullName>
    </recommendedName>
</protein>
<evidence type="ECO:0000313" key="2">
    <source>
        <dbReference type="EMBL" id="THD06140.1"/>
    </source>
</evidence>
<dbReference type="InterPro" id="IPR031339">
    <property type="entry name" value="DUF4942"/>
</dbReference>
<dbReference type="CDD" id="cd02440">
    <property type="entry name" value="AdoMet_MTases"/>
    <property type="match status" value="1"/>
</dbReference>
<dbReference type="OrthoDB" id="9814088at2"/>
<dbReference type="Proteomes" id="UP000306317">
    <property type="component" value="Unassembled WGS sequence"/>
</dbReference>
<gene>
    <name evidence="2" type="ORF">B1991_14450</name>
</gene>
<comment type="caution">
    <text evidence="2">The sequence shown here is derived from an EMBL/GenBank/DDBJ whole genome shotgun (WGS) entry which is preliminary data.</text>
</comment>
<dbReference type="SUPFAM" id="SSF53335">
    <property type="entry name" value="S-adenosyl-L-methionine-dependent methyltransferases"/>
    <property type="match status" value="1"/>
</dbReference>
<proteinExistence type="predicted"/>
<dbReference type="InterPro" id="IPR029063">
    <property type="entry name" value="SAM-dependent_MTases_sf"/>
</dbReference>
<accession>A0A4S3KCK9</accession>